<dbReference type="EMBL" id="FMXB01000010">
    <property type="protein sequence ID" value="SDA57361.1"/>
    <property type="molecule type" value="Genomic_DNA"/>
</dbReference>
<dbReference type="STRING" id="230361.sm9_0256"/>
<gene>
    <name evidence="2" type="ORF">SAMN02910315_01406</name>
</gene>
<dbReference type="GO" id="GO:0016887">
    <property type="term" value="F:ATP hydrolysis activity"/>
    <property type="evidence" value="ECO:0007669"/>
    <property type="project" value="InterPro"/>
</dbReference>
<proteinExistence type="predicted"/>
<dbReference type="GO" id="GO:0005524">
    <property type="term" value="F:ATP binding"/>
    <property type="evidence" value="ECO:0007669"/>
    <property type="project" value="InterPro"/>
</dbReference>
<accession>A0A1G5WGT2</accession>
<dbReference type="InterPro" id="IPR003593">
    <property type="entry name" value="AAA+_ATPase"/>
</dbReference>
<dbReference type="SUPFAM" id="SSF52540">
    <property type="entry name" value="P-loop containing nucleoside triphosphate hydrolases"/>
    <property type="match status" value="1"/>
</dbReference>
<name>A0A1G5WGT2_9EURY</name>
<dbReference type="AlphaFoldDB" id="A0A1G5WGT2"/>
<dbReference type="SMART" id="SM00382">
    <property type="entry name" value="AAA"/>
    <property type="match status" value="1"/>
</dbReference>
<feature type="domain" description="AAA+ ATPase" evidence="1">
    <location>
        <begin position="352"/>
        <end position="499"/>
    </location>
</feature>
<dbReference type="RefSeq" id="WP_149731953.1">
    <property type="nucleotide sequence ID" value="NZ_FMXB01000010.1"/>
</dbReference>
<keyword evidence="3" id="KW-1185">Reference proteome</keyword>
<dbReference type="Pfam" id="PF07728">
    <property type="entry name" value="AAA_5"/>
    <property type="match status" value="1"/>
</dbReference>
<evidence type="ECO:0000313" key="2">
    <source>
        <dbReference type="EMBL" id="SDA57361.1"/>
    </source>
</evidence>
<dbReference type="Proteomes" id="UP000323439">
    <property type="component" value="Unassembled WGS sequence"/>
</dbReference>
<dbReference type="InterPro" id="IPR011704">
    <property type="entry name" value="ATPase_dyneun-rel_AAA"/>
</dbReference>
<evidence type="ECO:0000259" key="1">
    <source>
        <dbReference type="SMART" id="SM00382"/>
    </source>
</evidence>
<dbReference type="Gene3D" id="3.30.920.90">
    <property type="match status" value="1"/>
</dbReference>
<protein>
    <submittedName>
        <fullName evidence="2">AAA domain (Dynein-related subfamily)</fullName>
    </submittedName>
</protein>
<dbReference type="InterPro" id="IPR027417">
    <property type="entry name" value="P-loop_NTPase"/>
</dbReference>
<evidence type="ECO:0000313" key="3">
    <source>
        <dbReference type="Proteomes" id="UP000323439"/>
    </source>
</evidence>
<sequence>MFKEDLEKVLDEFLDAKKRTNKTSEPIAHYIRKDIRNHLSTLLGADNFIVNSSAGRGNLATIPWIDIGLANRDFDNINIAYLFRADMSGVYLVLRTFFFGDLEKKYGKYLPDYIKSKKTEIRNFIKNSDFNTEKYYETIDLKNNWAIAKNHEEGVIFAKFYKKGEIPSDDELIKDLKEFIEINEYIADNYAEDMYLTSEEWVEALENDELISEKMHSILEIMYNSKDYTASTSQISEIKARQGFEGEQSYNSEIDANSKRVKEYFNKTALYDSDDKETFWQRLFYGFKKDKAFYFILRDELIEALGEYNNTEKNIKEVKVMPETDSFYGYLLNKGYLFEKETIENYLLSLKVKPFVILTGNSGTGKTKLSQLFAQYLSENNDNYKIIPVGANWTENRHIIGYYNILTNEHKKTPAFELIEEAQNNDNAFFLILDEMNLSHVERYFADFLSAIESSEAIPVEGRDDLEIPENLFIVGTVNVDETTYMFSPKVLDRANTIEFKTHSAKDYMTNTINTDAPDGDINYLENLLLDSDVKNMDINQLRQEFRNVTYNNQDFWEVLSEEIFKFQEILKKSGFDFGFRVINEITRFMLVSWKYENSPQSWNNWQRYFDAQIKQKMLPKLHGSQKVIGQTLDDLLDECGDYKTSKVKLEEMIDVLRKQRYVSYIN</sequence>
<dbReference type="OrthoDB" id="76860at2157"/>
<dbReference type="Gene3D" id="3.40.50.300">
    <property type="entry name" value="P-loop containing nucleotide triphosphate hydrolases"/>
    <property type="match status" value="1"/>
</dbReference>
<dbReference type="InterPro" id="IPR021961">
    <property type="entry name" value="McrB_DNA-bd"/>
</dbReference>
<organism evidence="2 3">
    <name type="scientific">Methanobrevibacter millerae</name>
    <dbReference type="NCBI Taxonomy" id="230361"/>
    <lineage>
        <taxon>Archaea</taxon>
        <taxon>Methanobacteriati</taxon>
        <taxon>Methanobacteriota</taxon>
        <taxon>Methanomada group</taxon>
        <taxon>Methanobacteria</taxon>
        <taxon>Methanobacteriales</taxon>
        <taxon>Methanobacteriaceae</taxon>
        <taxon>Methanobrevibacter</taxon>
    </lineage>
</organism>
<reference evidence="2 3" key="1">
    <citation type="submission" date="2016-10" db="EMBL/GenBank/DDBJ databases">
        <authorList>
            <person name="Varghese N."/>
            <person name="Submissions S."/>
        </authorList>
    </citation>
    <scope>NUCLEOTIDE SEQUENCE [LARGE SCALE GENOMIC DNA]</scope>
    <source>
        <strain evidence="2 3">DSM 16643</strain>
    </source>
</reference>
<dbReference type="Pfam" id="PF12102">
    <property type="entry name" value="MrcB_N"/>
    <property type="match status" value="1"/>
</dbReference>